<organism evidence="2">
    <name type="scientific">marine sediment metagenome</name>
    <dbReference type="NCBI Taxonomy" id="412755"/>
    <lineage>
        <taxon>unclassified sequences</taxon>
        <taxon>metagenomes</taxon>
        <taxon>ecological metagenomes</taxon>
    </lineage>
</organism>
<feature type="domain" description="RNB" evidence="1">
    <location>
        <begin position="2"/>
        <end position="173"/>
    </location>
</feature>
<dbReference type="PANTHER" id="PTHR23355:SF9">
    <property type="entry name" value="DIS3-LIKE EXONUCLEASE 2"/>
    <property type="match status" value="1"/>
</dbReference>
<dbReference type="Pfam" id="PF00773">
    <property type="entry name" value="RNB"/>
    <property type="match status" value="1"/>
</dbReference>
<evidence type="ECO:0000259" key="1">
    <source>
        <dbReference type="SMART" id="SM00955"/>
    </source>
</evidence>
<dbReference type="EMBL" id="BARS01056541">
    <property type="protein sequence ID" value="GAG43597.1"/>
    <property type="molecule type" value="Genomic_DNA"/>
</dbReference>
<dbReference type="SUPFAM" id="SSF50249">
    <property type="entry name" value="Nucleic acid-binding proteins"/>
    <property type="match status" value="1"/>
</dbReference>
<dbReference type="GO" id="GO:0004540">
    <property type="term" value="F:RNA nuclease activity"/>
    <property type="evidence" value="ECO:0007669"/>
    <property type="project" value="InterPro"/>
</dbReference>
<dbReference type="SMART" id="SM00955">
    <property type="entry name" value="RNB"/>
    <property type="match status" value="1"/>
</dbReference>
<dbReference type="AlphaFoldDB" id="X0Y8H4"/>
<name>X0Y8H4_9ZZZZ</name>
<dbReference type="PANTHER" id="PTHR23355">
    <property type="entry name" value="RIBONUCLEASE"/>
    <property type="match status" value="1"/>
</dbReference>
<sequence length="173" mass="18740">MGSPIVREALQRGNSVYFPDRAIPMLPERLSADVCSLRPGTDRLVAVVELDLDASGRIVRRGFYPGVIRSRARLVYQDVAPVMEGSGAGHPQAVVLERLAEAAARLRRRRLRGGSIDFDLPAAEIVLDAKGYPSDVRRAARTVAHRAVEEAMLAANRAVAELLVGAEAPAVHR</sequence>
<evidence type="ECO:0000313" key="2">
    <source>
        <dbReference type="EMBL" id="GAG43597.1"/>
    </source>
</evidence>
<accession>X0Y8H4</accession>
<feature type="non-terminal residue" evidence="2">
    <location>
        <position position="173"/>
    </location>
</feature>
<reference evidence="2" key="1">
    <citation type="journal article" date="2014" name="Front. Microbiol.">
        <title>High frequency of phylogenetically diverse reductive dehalogenase-homologous genes in deep subseafloor sedimentary metagenomes.</title>
        <authorList>
            <person name="Kawai M."/>
            <person name="Futagami T."/>
            <person name="Toyoda A."/>
            <person name="Takaki Y."/>
            <person name="Nishi S."/>
            <person name="Hori S."/>
            <person name="Arai W."/>
            <person name="Tsubouchi T."/>
            <person name="Morono Y."/>
            <person name="Uchiyama I."/>
            <person name="Ito T."/>
            <person name="Fujiyama A."/>
            <person name="Inagaki F."/>
            <person name="Takami H."/>
        </authorList>
    </citation>
    <scope>NUCLEOTIDE SEQUENCE</scope>
    <source>
        <strain evidence="2">Expedition CK06-06</strain>
    </source>
</reference>
<dbReference type="GO" id="GO:0003723">
    <property type="term" value="F:RNA binding"/>
    <property type="evidence" value="ECO:0007669"/>
    <property type="project" value="InterPro"/>
</dbReference>
<comment type="caution">
    <text evidence="2">The sequence shown here is derived from an EMBL/GenBank/DDBJ whole genome shotgun (WGS) entry which is preliminary data.</text>
</comment>
<dbReference type="InterPro" id="IPR012340">
    <property type="entry name" value="NA-bd_OB-fold"/>
</dbReference>
<dbReference type="GO" id="GO:0006402">
    <property type="term" value="P:mRNA catabolic process"/>
    <property type="evidence" value="ECO:0007669"/>
    <property type="project" value="TreeGrafter"/>
</dbReference>
<protein>
    <recommendedName>
        <fullName evidence="1">RNB domain-containing protein</fullName>
    </recommendedName>
</protein>
<dbReference type="GO" id="GO:0005829">
    <property type="term" value="C:cytosol"/>
    <property type="evidence" value="ECO:0007669"/>
    <property type="project" value="TreeGrafter"/>
</dbReference>
<proteinExistence type="predicted"/>
<dbReference type="InterPro" id="IPR050180">
    <property type="entry name" value="RNR_Ribonuclease"/>
</dbReference>
<gene>
    <name evidence="2" type="ORF">S01H1_83228</name>
</gene>
<dbReference type="InterPro" id="IPR001900">
    <property type="entry name" value="RNase_II/R"/>
</dbReference>